<comment type="catalytic activity">
    <reaction evidence="1">
        <text>Endohydrolysis of (1-&gt;4)-beta-D-glucosidic linkages in cellulose, lichenin and cereal beta-D-glucans.</text>
        <dbReference type="EC" id="3.2.1.4"/>
    </reaction>
</comment>
<protein>
    <recommendedName>
        <fullName evidence="3">cellulase</fullName>
        <ecNumber evidence="3">3.2.1.4</ecNumber>
    </recommendedName>
</protein>
<feature type="domain" description="Glycoside hydrolase family 5" evidence="12">
    <location>
        <begin position="143"/>
        <end position="387"/>
    </location>
</feature>
<evidence type="ECO:0000313" key="14">
    <source>
        <dbReference type="Proteomes" id="UP000765509"/>
    </source>
</evidence>
<sequence>MRKVSTAFITSSPEKAKYRAIGKFICKAQVEHLAQRKLAHLAISKGRSIAIALLAPLSTLPGLMMTNPQARGGPTTKRENLLALDCQGNESVMATSLLLRSAGTYRTLPSWQRPRFGINFAGLDFGATNDGQYQPNAAFPPMSQIHHFTQQGVNLFRVPVAWPFLQPELNAPLNQTSVKAYVDIIKNITAQGAFAVIDIHSYARFKGNIVGESANTPANALADLWKRLTELFKDNPKVLYGLSNEPHDVVIASWAKTVQEAVTAIRKAGGQNPILIPGNEYTSLQSFPKWYDTMKSVKNPDGSFDGLIFEVHRYLDGDNSGTSKECVASHVEDVKTAVALLQKDNRQAFLGETGGGSTDSCVKLLPEFIGAITEASNSFIGWAMWAAGAFNADYPLVLTVANASEPTGWKDQRNWLSVTTFLPKTGSPKGSGTTTSPPKPSHKSSKAARRAIGDGSGYQTHKRLRRMMMKT</sequence>
<dbReference type="InterPro" id="IPR001547">
    <property type="entry name" value="Glyco_hydro_5"/>
</dbReference>
<dbReference type="EC" id="3.2.1.4" evidence="3"/>
<feature type="compositionally biased region" description="Basic residues" evidence="11">
    <location>
        <begin position="440"/>
        <end position="449"/>
    </location>
</feature>
<dbReference type="Gene3D" id="3.20.20.80">
    <property type="entry name" value="Glycosidases"/>
    <property type="match status" value="1"/>
</dbReference>
<organism evidence="13 14">
    <name type="scientific">Austropuccinia psidii MF-1</name>
    <dbReference type="NCBI Taxonomy" id="1389203"/>
    <lineage>
        <taxon>Eukaryota</taxon>
        <taxon>Fungi</taxon>
        <taxon>Dikarya</taxon>
        <taxon>Basidiomycota</taxon>
        <taxon>Pucciniomycotina</taxon>
        <taxon>Pucciniomycetes</taxon>
        <taxon>Pucciniales</taxon>
        <taxon>Sphaerophragmiaceae</taxon>
        <taxon>Austropuccinia</taxon>
    </lineage>
</organism>
<dbReference type="EMBL" id="AVOT02018242">
    <property type="protein sequence ID" value="MBW0504977.1"/>
    <property type="molecule type" value="Genomic_DNA"/>
</dbReference>
<dbReference type="GO" id="GO:0030245">
    <property type="term" value="P:cellulose catabolic process"/>
    <property type="evidence" value="ECO:0007669"/>
    <property type="project" value="UniProtKB-KW"/>
</dbReference>
<evidence type="ECO:0000256" key="9">
    <source>
        <dbReference type="ARBA" id="ARBA00023326"/>
    </source>
</evidence>
<name>A0A9Q3DSB8_9BASI</name>
<evidence type="ECO:0000256" key="11">
    <source>
        <dbReference type="SAM" id="MobiDB-lite"/>
    </source>
</evidence>
<dbReference type="PANTHER" id="PTHR34142:SF1">
    <property type="entry name" value="GLYCOSIDE HYDROLASE FAMILY 5 DOMAIN-CONTAINING PROTEIN"/>
    <property type="match status" value="1"/>
</dbReference>
<dbReference type="GO" id="GO:0008810">
    <property type="term" value="F:cellulase activity"/>
    <property type="evidence" value="ECO:0007669"/>
    <property type="project" value="UniProtKB-EC"/>
</dbReference>
<dbReference type="FunFam" id="3.20.20.80:FF:000124">
    <property type="entry name" value="Exported cellulase"/>
    <property type="match status" value="1"/>
</dbReference>
<feature type="compositionally biased region" description="Low complexity" evidence="11">
    <location>
        <begin position="423"/>
        <end position="436"/>
    </location>
</feature>
<evidence type="ECO:0000256" key="3">
    <source>
        <dbReference type="ARBA" id="ARBA00012601"/>
    </source>
</evidence>
<evidence type="ECO:0000256" key="10">
    <source>
        <dbReference type="RuleBase" id="RU361153"/>
    </source>
</evidence>
<proteinExistence type="inferred from homology"/>
<comment type="similarity">
    <text evidence="2 10">Belongs to the glycosyl hydrolase 5 (cellulase A) family.</text>
</comment>
<dbReference type="OrthoDB" id="5823761at2759"/>
<keyword evidence="6" id="KW-0136">Cellulose degradation</keyword>
<keyword evidence="5 10" id="KW-0378">Hydrolase</keyword>
<comment type="caution">
    <text evidence="13">The sequence shown here is derived from an EMBL/GenBank/DDBJ whole genome shotgun (WGS) entry which is preliminary data.</text>
</comment>
<gene>
    <name evidence="13" type="ORF">O181_044692</name>
</gene>
<dbReference type="PANTHER" id="PTHR34142">
    <property type="entry name" value="ENDO-BETA-1,4-GLUCANASE A"/>
    <property type="match status" value="1"/>
</dbReference>
<evidence type="ECO:0000256" key="7">
    <source>
        <dbReference type="ARBA" id="ARBA00023277"/>
    </source>
</evidence>
<keyword evidence="8 10" id="KW-0326">Glycosidase</keyword>
<evidence type="ECO:0000256" key="8">
    <source>
        <dbReference type="ARBA" id="ARBA00023295"/>
    </source>
</evidence>
<evidence type="ECO:0000256" key="5">
    <source>
        <dbReference type="ARBA" id="ARBA00022801"/>
    </source>
</evidence>
<evidence type="ECO:0000256" key="6">
    <source>
        <dbReference type="ARBA" id="ARBA00023001"/>
    </source>
</evidence>
<keyword evidence="4" id="KW-0732">Signal</keyword>
<dbReference type="Proteomes" id="UP000765509">
    <property type="component" value="Unassembled WGS sequence"/>
</dbReference>
<reference evidence="13" key="1">
    <citation type="submission" date="2021-03" db="EMBL/GenBank/DDBJ databases">
        <title>Draft genome sequence of rust myrtle Austropuccinia psidii MF-1, a brazilian biotype.</title>
        <authorList>
            <person name="Quecine M.C."/>
            <person name="Pachon D.M.R."/>
            <person name="Bonatelli M.L."/>
            <person name="Correr F.H."/>
            <person name="Franceschini L.M."/>
            <person name="Leite T.F."/>
            <person name="Margarido G.R.A."/>
            <person name="Almeida C.A."/>
            <person name="Ferrarezi J.A."/>
            <person name="Labate C.A."/>
        </authorList>
    </citation>
    <scope>NUCLEOTIDE SEQUENCE</scope>
    <source>
        <strain evidence="13">MF-1</strain>
    </source>
</reference>
<dbReference type="AlphaFoldDB" id="A0A9Q3DSB8"/>
<evidence type="ECO:0000256" key="4">
    <source>
        <dbReference type="ARBA" id="ARBA00022729"/>
    </source>
</evidence>
<keyword evidence="14" id="KW-1185">Reference proteome</keyword>
<evidence type="ECO:0000259" key="12">
    <source>
        <dbReference type="Pfam" id="PF00150"/>
    </source>
</evidence>
<keyword evidence="9" id="KW-0624">Polysaccharide degradation</keyword>
<feature type="compositionally biased region" description="Basic residues" evidence="11">
    <location>
        <begin position="460"/>
        <end position="471"/>
    </location>
</feature>
<feature type="region of interest" description="Disordered" evidence="11">
    <location>
        <begin position="421"/>
        <end position="471"/>
    </location>
</feature>
<dbReference type="InterPro" id="IPR017853">
    <property type="entry name" value="GH"/>
</dbReference>
<evidence type="ECO:0000313" key="13">
    <source>
        <dbReference type="EMBL" id="MBW0504977.1"/>
    </source>
</evidence>
<accession>A0A9Q3DSB8</accession>
<dbReference type="Pfam" id="PF00150">
    <property type="entry name" value="Cellulase"/>
    <property type="match status" value="1"/>
</dbReference>
<evidence type="ECO:0000256" key="2">
    <source>
        <dbReference type="ARBA" id="ARBA00005641"/>
    </source>
</evidence>
<dbReference type="SUPFAM" id="SSF51445">
    <property type="entry name" value="(Trans)glycosidases"/>
    <property type="match status" value="1"/>
</dbReference>
<evidence type="ECO:0000256" key="1">
    <source>
        <dbReference type="ARBA" id="ARBA00000966"/>
    </source>
</evidence>
<keyword evidence="7" id="KW-0119">Carbohydrate metabolism</keyword>